<dbReference type="Gene3D" id="1.10.510.10">
    <property type="entry name" value="Transferase(Phosphotransferase) domain 1"/>
    <property type="match status" value="1"/>
</dbReference>
<name>A0ABV4AHE5_9GAMM</name>
<reference evidence="1 2" key="1">
    <citation type="submission" date="2024-07" db="EMBL/GenBank/DDBJ databases">
        <authorList>
            <person name="Ren Q."/>
        </authorList>
    </citation>
    <scope>NUCLEOTIDE SEQUENCE [LARGE SCALE GENOMIC DNA]</scope>
    <source>
        <strain evidence="1 2">REN37</strain>
    </source>
</reference>
<organism evidence="1 2">
    <name type="scientific">Isoalcanivorax beigongshangi</name>
    <dbReference type="NCBI Taxonomy" id="3238810"/>
    <lineage>
        <taxon>Bacteria</taxon>
        <taxon>Pseudomonadati</taxon>
        <taxon>Pseudomonadota</taxon>
        <taxon>Gammaproteobacteria</taxon>
        <taxon>Oceanospirillales</taxon>
        <taxon>Alcanivoracaceae</taxon>
        <taxon>Isoalcanivorax</taxon>
    </lineage>
</organism>
<dbReference type="SUPFAM" id="SSF56112">
    <property type="entry name" value="Protein kinase-like (PK-like)"/>
    <property type="match status" value="1"/>
</dbReference>
<keyword evidence="1" id="KW-0808">Transferase</keyword>
<keyword evidence="2" id="KW-1185">Reference proteome</keyword>
<dbReference type="Proteomes" id="UP001562065">
    <property type="component" value="Unassembled WGS sequence"/>
</dbReference>
<dbReference type="Pfam" id="PF06293">
    <property type="entry name" value="Kdo"/>
    <property type="match status" value="1"/>
</dbReference>
<dbReference type="EMBL" id="JBGCUO010000001">
    <property type="protein sequence ID" value="MEY1662252.1"/>
    <property type="molecule type" value="Genomic_DNA"/>
</dbReference>
<dbReference type="InterPro" id="IPR011009">
    <property type="entry name" value="Kinase-like_dom_sf"/>
</dbReference>
<dbReference type="GO" id="GO:0016301">
    <property type="term" value="F:kinase activity"/>
    <property type="evidence" value="ECO:0007669"/>
    <property type="project" value="UniProtKB-KW"/>
</dbReference>
<gene>
    <name evidence="1" type="ORF">AB5I84_08845</name>
</gene>
<sequence>MANWQLHPAYQALVPEFHSLDQVFALAGTPVTRDPISDVIRIERHGIGFYIKRYWNRNHRRGWRDYLRHPRVQREWENLARFAAWHIPTASVVANGLERRQWGFVRGAMITREIASTESLATLAERADPRFDQPGWVARISRQVADITRTLHRQRFAHNDLKWRNLLVDHNDIVYLIDCPTGTFWRGPFLQHRIAKDLACLDKLGRRHLSSAQRLAFYRHYRGNAPLTARHRRQLAKVRDYFTGRD</sequence>
<accession>A0ABV4AHE5</accession>
<dbReference type="RefSeq" id="WP_369455488.1">
    <property type="nucleotide sequence ID" value="NZ_JBGCUO010000001.1"/>
</dbReference>
<proteinExistence type="predicted"/>
<evidence type="ECO:0000313" key="1">
    <source>
        <dbReference type="EMBL" id="MEY1662252.1"/>
    </source>
</evidence>
<evidence type="ECO:0000313" key="2">
    <source>
        <dbReference type="Proteomes" id="UP001562065"/>
    </source>
</evidence>
<protein>
    <submittedName>
        <fullName evidence="1">Lipopolysaccharide kinase InaA family protein</fullName>
    </submittedName>
</protein>
<comment type="caution">
    <text evidence="1">The sequence shown here is derived from an EMBL/GenBank/DDBJ whole genome shotgun (WGS) entry which is preliminary data.</text>
</comment>
<keyword evidence="1" id="KW-0418">Kinase</keyword>